<evidence type="ECO:0000256" key="1">
    <source>
        <dbReference type="SAM" id="MobiDB-lite"/>
    </source>
</evidence>
<feature type="transmembrane region" description="Helical" evidence="2">
    <location>
        <begin position="73"/>
        <end position="91"/>
    </location>
</feature>
<evidence type="ECO:0000313" key="4">
    <source>
        <dbReference type="Proteomes" id="UP000596857"/>
    </source>
</evidence>
<sequence>MNKKNPKIIKLDEMETASKYIRKKYRMGFWGLGILKLGDINKLRSDLVKDHTESEMVSIKASIDTQFEHYKQLTSIIAILALIFTMIFTSINTQINFTMKPMDWIYNANQELNKEINKNMKPDERTENLIKQTNEMASEYFKVTKAAFNALQMNIYFIAVFLILIIYTYFGRFRWIVLVKNIIEEALKEKKKEKDEDERKCKNRNELRMQRLMK</sequence>
<reference evidence="3 4" key="1">
    <citation type="submission" date="2019-10" db="EMBL/GenBank/DDBJ databases">
        <title>Description of Paenibacillus terricola sp. nov.</title>
        <authorList>
            <person name="Carlier A."/>
            <person name="Qi S."/>
        </authorList>
    </citation>
    <scope>NUCLEOTIDE SEQUENCE [LARGE SCALE GENOMIC DNA]</scope>
    <source>
        <strain evidence="3 4">LMG 31459</strain>
    </source>
</reference>
<proteinExistence type="predicted"/>
<keyword evidence="4" id="KW-1185">Reference proteome</keyword>
<dbReference type="EMBL" id="WHOB01000098">
    <property type="protein sequence ID" value="NOU84134.1"/>
    <property type="molecule type" value="Genomic_DNA"/>
</dbReference>
<feature type="transmembrane region" description="Helical" evidence="2">
    <location>
        <begin position="153"/>
        <end position="170"/>
    </location>
</feature>
<protein>
    <submittedName>
        <fullName evidence="3">Uncharacterized protein</fullName>
    </submittedName>
</protein>
<feature type="region of interest" description="Disordered" evidence="1">
    <location>
        <begin position="192"/>
        <end position="214"/>
    </location>
</feature>
<name>A0ABX1YU96_9BACL</name>
<keyword evidence="2" id="KW-0812">Transmembrane</keyword>
<dbReference type="Proteomes" id="UP000596857">
    <property type="component" value="Unassembled WGS sequence"/>
</dbReference>
<evidence type="ECO:0000256" key="2">
    <source>
        <dbReference type="SAM" id="Phobius"/>
    </source>
</evidence>
<dbReference type="RefSeq" id="WP_171721102.1">
    <property type="nucleotide sequence ID" value="NZ_WHOB01000098.1"/>
</dbReference>
<gene>
    <name evidence="3" type="ORF">GC101_35380</name>
</gene>
<comment type="caution">
    <text evidence="3">The sequence shown here is derived from an EMBL/GenBank/DDBJ whole genome shotgun (WGS) entry which is preliminary data.</text>
</comment>
<keyword evidence="2" id="KW-1133">Transmembrane helix</keyword>
<keyword evidence="2" id="KW-0472">Membrane</keyword>
<organism evidence="3 4">
    <name type="scientific">Paenibacillus phytohabitans</name>
    <dbReference type="NCBI Taxonomy" id="2654978"/>
    <lineage>
        <taxon>Bacteria</taxon>
        <taxon>Bacillati</taxon>
        <taxon>Bacillota</taxon>
        <taxon>Bacilli</taxon>
        <taxon>Bacillales</taxon>
        <taxon>Paenibacillaceae</taxon>
        <taxon>Paenibacillus</taxon>
    </lineage>
</organism>
<accession>A0ABX1YU96</accession>
<evidence type="ECO:0000313" key="3">
    <source>
        <dbReference type="EMBL" id="NOU84134.1"/>
    </source>
</evidence>